<keyword evidence="2" id="KW-1133">Transmembrane helix</keyword>
<sequence length="181" mass="20252">MVSWIISRLVVLIFGTLYPAYYSYKAVKSKDIKEYVKWMMYWIIFALFTTAETFTDIFLCWFPFYYELKIAFVAWLLSPYTKGSRDRVPYRRDSGASACKTSPPLGETVPLLPQAPHRRGLGGPAANMASLRCPGVLLKVLAAQCVPAALPAGPGKAPPRILRSRSRFRKKSTSSSATETT</sequence>
<keyword evidence="2" id="KW-0812">Transmembrane</keyword>
<comment type="similarity">
    <text evidence="1 2">Belongs to the DP1 family.</text>
</comment>
<protein>
    <recommendedName>
        <fullName evidence="2">Receptor expression-enhancing protein</fullName>
    </recommendedName>
</protein>
<feature type="compositionally biased region" description="Basic residues" evidence="3">
    <location>
        <begin position="162"/>
        <end position="172"/>
    </location>
</feature>
<dbReference type="EMBL" id="JACASE010000007">
    <property type="protein sequence ID" value="KAF6448581.1"/>
    <property type="molecule type" value="Genomic_DNA"/>
</dbReference>
<comment type="caution">
    <text evidence="4">The sequence shown here is derived from an EMBL/GenBank/DDBJ whole genome shotgun (WGS) entry which is preliminary data.</text>
</comment>
<keyword evidence="5" id="KW-1185">Reference proteome</keyword>
<feature type="transmembrane region" description="Helical" evidence="2">
    <location>
        <begin position="36"/>
        <end position="58"/>
    </location>
</feature>
<dbReference type="Proteomes" id="UP000593571">
    <property type="component" value="Unassembled WGS sequence"/>
</dbReference>
<dbReference type="PANTHER" id="PTHR12300:SF33">
    <property type="entry name" value="RECEPTOR EXPRESSION-ENHANCING PROTEIN 1"/>
    <property type="match status" value="1"/>
</dbReference>
<evidence type="ECO:0000256" key="2">
    <source>
        <dbReference type="RuleBase" id="RU362006"/>
    </source>
</evidence>
<gene>
    <name evidence="4" type="ORF">HJG63_016554</name>
</gene>
<dbReference type="InterPro" id="IPR004345">
    <property type="entry name" value="TB2_DP1_HVA22"/>
</dbReference>
<evidence type="ECO:0000313" key="5">
    <source>
        <dbReference type="Proteomes" id="UP000593571"/>
    </source>
</evidence>
<reference evidence="4 5" key="1">
    <citation type="journal article" date="2020" name="Nature">
        <title>Six reference-quality genomes reveal evolution of bat adaptations.</title>
        <authorList>
            <person name="Jebb D."/>
            <person name="Huang Z."/>
            <person name="Pippel M."/>
            <person name="Hughes G.M."/>
            <person name="Lavrichenko K."/>
            <person name="Devanna P."/>
            <person name="Winkler S."/>
            <person name="Jermiin L.S."/>
            <person name="Skirmuntt E.C."/>
            <person name="Katzourakis A."/>
            <person name="Burkitt-Gray L."/>
            <person name="Ray D.A."/>
            <person name="Sullivan K.A.M."/>
            <person name="Roscito J.G."/>
            <person name="Kirilenko B.M."/>
            <person name="Davalos L.M."/>
            <person name="Corthals A.P."/>
            <person name="Power M.L."/>
            <person name="Jones G."/>
            <person name="Ransome R.D."/>
            <person name="Dechmann D.K.N."/>
            <person name="Locatelli A.G."/>
            <person name="Puechmaille S.J."/>
            <person name="Fedrigo O."/>
            <person name="Jarvis E.D."/>
            <person name="Hiller M."/>
            <person name="Vernes S.C."/>
            <person name="Myers E.W."/>
            <person name="Teeling E.C."/>
        </authorList>
    </citation>
    <scope>NUCLEOTIDE SEQUENCE [LARGE SCALE GENOMIC DNA]</scope>
    <source>
        <strain evidence="4">MRouAeg1</strain>
        <tissue evidence="4">Muscle</tissue>
    </source>
</reference>
<keyword evidence="4" id="KW-0675">Receptor</keyword>
<accession>A0A7J8FLZ2</accession>
<evidence type="ECO:0000256" key="3">
    <source>
        <dbReference type="SAM" id="MobiDB-lite"/>
    </source>
</evidence>
<evidence type="ECO:0000313" key="4">
    <source>
        <dbReference type="EMBL" id="KAF6448581.1"/>
    </source>
</evidence>
<dbReference type="GO" id="GO:0031849">
    <property type="term" value="F:olfactory receptor binding"/>
    <property type="evidence" value="ECO:0007669"/>
    <property type="project" value="TreeGrafter"/>
</dbReference>
<keyword evidence="2" id="KW-0472">Membrane</keyword>
<comment type="subcellular location">
    <subcellularLocation>
        <location evidence="2">Membrane</location>
        <topology evidence="2">Multi-pass membrane protein</topology>
    </subcellularLocation>
</comment>
<dbReference type="GO" id="GO:0005789">
    <property type="term" value="C:endoplasmic reticulum membrane"/>
    <property type="evidence" value="ECO:0007669"/>
    <property type="project" value="TreeGrafter"/>
</dbReference>
<dbReference type="Pfam" id="PF03134">
    <property type="entry name" value="TB2_DP1_HVA22"/>
    <property type="match status" value="1"/>
</dbReference>
<proteinExistence type="inferred from homology"/>
<dbReference type="GO" id="GO:0005881">
    <property type="term" value="C:cytoplasmic microtubule"/>
    <property type="evidence" value="ECO:0007669"/>
    <property type="project" value="TreeGrafter"/>
</dbReference>
<dbReference type="GO" id="GO:0071786">
    <property type="term" value="P:endoplasmic reticulum tubular network organization"/>
    <property type="evidence" value="ECO:0007669"/>
    <property type="project" value="TreeGrafter"/>
</dbReference>
<dbReference type="GO" id="GO:0071782">
    <property type="term" value="C:endoplasmic reticulum tubular network"/>
    <property type="evidence" value="ECO:0007669"/>
    <property type="project" value="TreeGrafter"/>
</dbReference>
<dbReference type="GO" id="GO:0008017">
    <property type="term" value="F:microtubule binding"/>
    <property type="evidence" value="ECO:0007669"/>
    <property type="project" value="TreeGrafter"/>
</dbReference>
<dbReference type="PANTHER" id="PTHR12300">
    <property type="entry name" value="HVA22-LIKE PROTEINS"/>
    <property type="match status" value="1"/>
</dbReference>
<feature type="transmembrane region" description="Helical" evidence="2">
    <location>
        <begin position="6"/>
        <end position="24"/>
    </location>
</feature>
<name>A0A7J8FLZ2_ROUAE</name>
<dbReference type="AlphaFoldDB" id="A0A7J8FLZ2"/>
<feature type="region of interest" description="Disordered" evidence="3">
    <location>
        <begin position="154"/>
        <end position="181"/>
    </location>
</feature>
<organism evidence="4 5">
    <name type="scientific">Rousettus aegyptiacus</name>
    <name type="common">Egyptian fruit bat</name>
    <name type="synonym">Pteropus aegyptiacus</name>
    <dbReference type="NCBI Taxonomy" id="9407"/>
    <lineage>
        <taxon>Eukaryota</taxon>
        <taxon>Metazoa</taxon>
        <taxon>Chordata</taxon>
        <taxon>Craniata</taxon>
        <taxon>Vertebrata</taxon>
        <taxon>Euteleostomi</taxon>
        <taxon>Mammalia</taxon>
        <taxon>Eutheria</taxon>
        <taxon>Laurasiatheria</taxon>
        <taxon>Chiroptera</taxon>
        <taxon>Yinpterochiroptera</taxon>
        <taxon>Pteropodoidea</taxon>
        <taxon>Pteropodidae</taxon>
        <taxon>Rousettinae</taxon>
        <taxon>Rousettus</taxon>
    </lineage>
</organism>
<evidence type="ECO:0000256" key="1">
    <source>
        <dbReference type="ARBA" id="ARBA00008573"/>
    </source>
</evidence>